<dbReference type="EnsemblProtists" id="EOD24911">
    <property type="protein sequence ID" value="EOD24911"/>
    <property type="gene ID" value="EMIHUDRAFT_123580"/>
</dbReference>
<evidence type="ECO:0000313" key="3">
    <source>
        <dbReference type="Proteomes" id="UP000013827"/>
    </source>
</evidence>
<name>A0A0D3JN26_EMIH1</name>
<dbReference type="PaxDb" id="2903-EOD24911"/>
<reference evidence="3" key="1">
    <citation type="journal article" date="2013" name="Nature">
        <title>Pan genome of the phytoplankton Emiliania underpins its global distribution.</title>
        <authorList>
            <person name="Read B.A."/>
            <person name="Kegel J."/>
            <person name="Klute M.J."/>
            <person name="Kuo A."/>
            <person name="Lefebvre S.C."/>
            <person name="Maumus F."/>
            <person name="Mayer C."/>
            <person name="Miller J."/>
            <person name="Monier A."/>
            <person name="Salamov A."/>
            <person name="Young J."/>
            <person name="Aguilar M."/>
            <person name="Claverie J.M."/>
            <person name="Frickenhaus S."/>
            <person name="Gonzalez K."/>
            <person name="Herman E.K."/>
            <person name="Lin Y.C."/>
            <person name="Napier J."/>
            <person name="Ogata H."/>
            <person name="Sarno A.F."/>
            <person name="Shmutz J."/>
            <person name="Schroeder D."/>
            <person name="de Vargas C."/>
            <person name="Verret F."/>
            <person name="von Dassow P."/>
            <person name="Valentin K."/>
            <person name="Van de Peer Y."/>
            <person name="Wheeler G."/>
            <person name="Dacks J.B."/>
            <person name="Delwiche C.F."/>
            <person name="Dyhrman S.T."/>
            <person name="Glockner G."/>
            <person name="John U."/>
            <person name="Richards T."/>
            <person name="Worden A.Z."/>
            <person name="Zhang X."/>
            <person name="Grigoriev I.V."/>
            <person name="Allen A.E."/>
            <person name="Bidle K."/>
            <person name="Borodovsky M."/>
            <person name="Bowler C."/>
            <person name="Brownlee C."/>
            <person name="Cock J.M."/>
            <person name="Elias M."/>
            <person name="Gladyshev V.N."/>
            <person name="Groth M."/>
            <person name="Guda C."/>
            <person name="Hadaegh A."/>
            <person name="Iglesias-Rodriguez M.D."/>
            <person name="Jenkins J."/>
            <person name="Jones B.M."/>
            <person name="Lawson T."/>
            <person name="Leese F."/>
            <person name="Lindquist E."/>
            <person name="Lobanov A."/>
            <person name="Lomsadze A."/>
            <person name="Malik S.B."/>
            <person name="Marsh M.E."/>
            <person name="Mackinder L."/>
            <person name="Mock T."/>
            <person name="Mueller-Roeber B."/>
            <person name="Pagarete A."/>
            <person name="Parker M."/>
            <person name="Probert I."/>
            <person name="Quesneville H."/>
            <person name="Raines C."/>
            <person name="Rensing S.A."/>
            <person name="Riano-Pachon D.M."/>
            <person name="Richier S."/>
            <person name="Rokitta S."/>
            <person name="Shiraiwa Y."/>
            <person name="Soanes D.M."/>
            <person name="van der Giezen M."/>
            <person name="Wahlund T.M."/>
            <person name="Williams B."/>
            <person name="Wilson W."/>
            <person name="Wolfe G."/>
            <person name="Wurch L.L."/>
        </authorList>
    </citation>
    <scope>NUCLEOTIDE SEQUENCE</scope>
</reference>
<evidence type="ECO:0000313" key="2">
    <source>
        <dbReference type="EnsemblProtists" id="EOD24911"/>
    </source>
</evidence>
<organism evidence="2 3">
    <name type="scientific">Emiliania huxleyi (strain CCMP1516)</name>
    <dbReference type="NCBI Taxonomy" id="280463"/>
    <lineage>
        <taxon>Eukaryota</taxon>
        <taxon>Haptista</taxon>
        <taxon>Haptophyta</taxon>
        <taxon>Prymnesiophyceae</taxon>
        <taxon>Isochrysidales</taxon>
        <taxon>Noelaerhabdaceae</taxon>
        <taxon>Emiliania</taxon>
    </lineage>
</organism>
<accession>A0A0D3JN26</accession>
<protein>
    <submittedName>
        <fullName evidence="2">Uncharacterized protein</fullName>
    </submittedName>
</protein>
<keyword evidence="3" id="KW-1185">Reference proteome</keyword>
<dbReference type="HOGENOM" id="CLU_2230179_0_0_1"/>
<dbReference type="AlphaFoldDB" id="A0A0D3JN26"/>
<reference evidence="2" key="2">
    <citation type="submission" date="2024-10" db="UniProtKB">
        <authorList>
            <consortium name="EnsemblProtists"/>
        </authorList>
    </citation>
    <scope>IDENTIFICATION</scope>
</reference>
<feature type="compositionally biased region" description="Gly residues" evidence="1">
    <location>
        <begin position="69"/>
        <end position="78"/>
    </location>
</feature>
<dbReference type="Proteomes" id="UP000013827">
    <property type="component" value="Unassembled WGS sequence"/>
</dbReference>
<proteinExistence type="predicted"/>
<dbReference type="KEGG" id="ehx:EMIHUDRAFT_123580"/>
<dbReference type="RefSeq" id="XP_005777340.1">
    <property type="nucleotide sequence ID" value="XM_005777283.1"/>
</dbReference>
<evidence type="ECO:0000256" key="1">
    <source>
        <dbReference type="SAM" id="MobiDB-lite"/>
    </source>
</evidence>
<sequence>MRRSEHHAPPCSVAGTYSTVDELAGMSPARYVTPDPDDDGYDEDVPADPPPPAADDDAAPDDEPVVGDADGGGGGGTGNARRWAEVLPDPSCCPALPLLLLALIGT</sequence>
<dbReference type="GeneID" id="17270458"/>
<feature type="compositionally biased region" description="Acidic residues" evidence="1">
    <location>
        <begin position="54"/>
        <end position="65"/>
    </location>
</feature>
<feature type="compositionally biased region" description="Acidic residues" evidence="1">
    <location>
        <begin position="35"/>
        <end position="46"/>
    </location>
</feature>
<feature type="region of interest" description="Disordered" evidence="1">
    <location>
        <begin position="25"/>
        <end position="89"/>
    </location>
</feature>